<evidence type="ECO:0000256" key="1">
    <source>
        <dbReference type="ARBA" id="ARBA00023125"/>
    </source>
</evidence>
<evidence type="ECO:0000313" key="6">
    <source>
        <dbReference type="Proteomes" id="UP000054248"/>
    </source>
</evidence>
<reference evidence="5 6" key="1">
    <citation type="submission" date="2014-04" db="EMBL/GenBank/DDBJ databases">
        <authorList>
            <consortium name="DOE Joint Genome Institute"/>
            <person name="Kuo A."/>
            <person name="Girlanda M."/>
            <person name="Perotto S."/>
            <person name="Kohler A."/>
            <person name="Nagy L.G."/>
            <person name="Floudas D."/>
            <person name="Copeland A."/>
            <person name="Barry K.W."/>
            <person name="Cichocki N."/>
            <person name="Veneault-Fourrey C."/>
            <person name="LaButti K."/>
            <person name="Lindquist E.A."/>
            <person name="Lipzen A."/>
            <person name="Lundell T."/>
            <person name="Morin E."/>
            <person name="Murat C."/>
            <person name="Sun H."/>
            <person name="Tunlid A."/>
            <person name="Henrissat B."/>
            <person name="Grigoriev I.V."/>
            <person name="Hibbett D.S."/>
            <person name="Martin F."/>
            <person name="Nordberg H.P."/>
            <person name="Cantor M.N."/>
            <person name="Hua S.X."/>
        </authorList>
    </citation>
    <scope>NUCLEOTIDE SEQUENCE [LARGE SCALE GENOMIC DNA]</scope>
    <source>
        <strain evidence="5 6">MUT 4182</strain>
    </source>
</reference>
<dbReference type="SUPFAM" id="SSF47095">
    <property type="entry name" value="HMG-box"/>
    <property type="match status" value="1"/>
</dbReference>
<gene>
    <name evidence="5" type="ORF">M407DRAFT_219396</name>
</gene>
<dbReference type="EMBL" id="KN822962">
    <property type="protein sequence ID" value="KIO31567.1"/>
    <property type="molecule type" value="Genomic_DNA"/>
</dbReference>
<dbReference type="InterPro" id="IPR009071">
    <property type="entry name" value="HMG_box_dom"/>
</dbReference>
<evidence type="ECO:0000256" key="3">
    <source>
        <dbReference type="SAM" id="MobiDB-lite"/>
    </source>
</evidence>
<dbReference type="GO" id="GO:0030154">
    <property type="term" value="P:cell differentiation"/>
    <property type="evidence" value="ECO:0007669"/>
    <property type="project" value="TreeGrafter"/>
</dbReference>
<feature type="compositionally biased region" description="Polar residues" evidence="3">
    <location>
        <begin position="41"/>
        <end position="50"/>
    </location>
</feature>
<proteinExistence type="predicted"/>
<sequence>MAQPIPTTSLSSAPTLPSLFLGSSIPTSVVHPPPHPESAVSWRSNPSDQPDPSEFLVSMWSCHGDGPSPTSVSVYQTPLADGGDSPLTALPNSEESIKGEHIPRPMNSWMLFRADWTRKHKNEQKGNLSARAAVEWRVLSHAERAVWIQKAELIKKEHARMYPDYKYRPGRSKGQLGNSSAAIAGESSRFQSQQTTASATVPVSPAKLESPSQACRVKAKVNYSMHSGADSSRSASSHSRHTSQPADLDAFNVPMSIPPPPDHHLFYEPSPITLPTVVATPMRFAAPTPTYSMVIPEVPTSFITTSHYGSDESASYESLPLPPDLYQTGEPEPSATYTLPPQPLSQGNPPHYSSEYLAFVPRTYEEATAHSEPYSAPLLMPTPKAERATPCRRYITKKRSFPAPYQPLMYNGGSRSAAAGREPPRERLKHPWENASGAPELQPQYGVSGQMGPPEPTSIVPPLPGTLDGYVYAPTLSVYERAQQPSTHSHMPLIPEQQSTPFPQHPCYNHDAGRLLKPIAPYPVDVSSSPSSSSSASFGTGSLPTTSSFESSSPFRPPLPPTQLGADAFLENAGIDLQVQSGYAILTNPTYSAPESHESEILFSVDTTTQPMDVVFMDNGLEEANRYATWAYLHAPQ</sequence>
<dbReference type="CDD" id="cd01389">
    <property type="entry name" value="HMG-box_ROX1-like"/>
    <property type="match status" value="1"/>
</dbReference>
<dbReference type="PROSITE" id="PS50118">
    <property type="entry name" value="HMG_BOX_2"/>
    <property type="match status" value="1"/>
</dbReference>
<keyword evidence="6" id="KW-1185">Reference proteome</keyword>
<protein>
    <recommendedName>
        <fullName evidence="4">HMG box domain-containing protein</fullName>
    </recommendedName>
</protein>
<evidence type="ECO:0000259" key="4">
    <source>
        <dbReference type="PROSITE" id="PS50118"/>
    </source>
</evidence>
<feature type="region of interest" description="Disordered" evidence="3">
    <location>
        <begin position="185"/>
        <end position="205"/>
    </location>
</feature>
<feature type="compositionally biased region" description="Low complexity" evidence="3">
    <location>
        <begin position="527"/>
        <end position="554"/>
    </location>
</feature>
<dbReference type="PANTHER" id="PTHR10270">
    <property type="entry name" value="SOX TRANSCRIPTION FACTOR"/>
    <property type="match status" value="1"/>
</dbReference>
<dbReference type="PANTHER" id="PTHR10270:SF327">
    <property type="entry name" value="PROTEIN CBG16280"/>
    <property type="match status" value="1"/>
</dbReference>
<dbReference type="SMART" id="SM00398">
    <property type="entry name" value="HMG"/>
    <property type="match status" value="1"/>
</dbReference>
<dbReference type="OrthoDB" id="6247875at2759"/>
<dbReference type="STRING" id="1051891.A0A0C3MCR8"/>
<feature type="region of interest" description="Disordered" evidence="3">
    <location>
        <begin position="225"/>
        <end position="249"/>
    </location>
</feature>
<evidence type="ECO:0000256" key="2">
    <source>
        <dbReference type="PROSITE-ProRule" id="PRU00267"/>
    </source>
</evidence>
<feature type="DNA-binding region" description="HMG box" evidence="2">
    <location>
        <begin position="102"/>
        <end position="166"/>
    </location>
</feature>
<dbReference type="InterPro" id="IPR036910">
    <property type="entry name" value="HMG_box_dom_sf"/>
</dbReference>
<feature type="compositionally biased region" description="Basic and acidic residues" evidence="3">
    <location>
        <begin position="422"/>
        <end position="432"/>
    </location>
</feature>
<feature type="compositionally biased region" description="Polar residues" evidence="3">
    <location>
        <begin position="188"/>
        <end position="201"/>
    </location>
</feature>
<dbReference type="Proteomes" id="UP000054248">
    <property type="component" value="Unassembled WGS sequence"/>
</dbReference>
<dbReference type="Pfam" id="PF00505">
    <property type="entry name" value="HMG_box"/>
    <property type="match status" value="1"/>
</dbReference>
<dbReference type="GO" id="GO:0005634">
    <property type="term" value="C:nucleus"/>
    <property type="evidence" value="ECO:0007669"/>
    <property type="project" value="UniProtKB-UniRule"/>
</dbReference>
<dbReference type="GO" id="GO:0000122">
    <property type="term" value="P:negative regulation of transcription by RNA polymerase II"/>
    <property type="evidence" value="ECO:0007669"/>
    <property type="project" value="TreeGrafter"/>
</dbReference>
<keyword evidence="2" id="KW-0539">Nucleus</keyword>
<reference evidence="6" key="2">
    <citation type="submission" date="2015-01" db="EMBL/GenBank/DDBJ databases">
        <title>Evolutionary Origins and Diversification of the Mycorrhizal Mutualists.</title>
        <authorList>
            <consortium name="DOE Joint Genome Institute"/>
            <consortium name="Mycorrhizal Genomics Consortium"/>
            <person name="Kohler A."/>
            <person name="Kuo A."/>
            <person name="Nagy L.G."/>
            <person name="Floudas D."/>
            <person name="Copeland A."/>
            <person name="Barry K.W."/>
            <person name="Cichocki N."/>
            <person name="Veneault-Fourrey C."/>
            <person name="LaButti K."/>
            <person name="Lindquist E.A."/>
            <person name="Lipzen A."/>
            <person name="Lundell T."/>
            <person name="Morin E."/>
            <person name="Murat C."/>
            <person name="Riley R."/>
            <person name="Ohm R."/>
            <person name="Sun H."/>
            <person name="Tunlid A."/>
            <person name="Henrissat B."/>
            <person name="Grigoriev I.V."/>
            <person name="Hibbett D.S."/>
            <person name="Martin F."/>
        </authorList>
    </citation>
    <scope>NUCLEOTIDE SEQUENCE [LARGE SCALE GENOMIC DNA]</scope>
    <source>
        <strain evidence="6">MUT 4182</strain>
    </source>
</reference>
<feature type="region of interest" description="Disordered" evidence="3">
    <location>
        <begin position="22"/>
        <end position="53"/>
    </location>
</feature>
<feature type="domain" description="HMG box" evidence="4">
    <location>
        <begin position="102"/>
        <end position="166"/>
    </location>
</feature>
<dbReference type="InterPro" id="IPR050140">
    <property type="entry name" value="SRY-related_HMG-box_TF-like"/>
</dbReference>
<dbReference type="AlphaFoldDB" id="A0A0C3MCR8"/>
<name>A0A0C3MCR8_9AGAM</name>
<feature type="region of interest" description="Disordered" evidence="3">
    <location>
        <begin position="405"/>
        <end position="438"/>
    </location>
</feature>
<evidence type="ECO:0000313" key="5">
    <source>
        <dbReference type="EMBL" id="KIO31567.1"/>
    </source>
</evidence>
<dbReference type="Gene3D" id="1.10.30.10">
    <property type="entry name" value="High mobility group box domain"/>
    <property type="match status" value="1"/>
</dbReference>
<dbReference type="GO" id="GO:0000978">
    <property type="term" value="F:RNA polymerase II cis-regulatory region sequence-specific DNA binding"/>
    <property type="evidence" value="ECO:0007669"/>
    <property type="project" value="TreeGrafter"/>
</dbReference>
<feature type="compositionally biased region" description="Low complexity" evidence="3">
    <location>
        <begin position="225"/>
        <end position="237"/>
    </location>
</feature>
<feature type="region of interest" description="Disordered" evidence="3">
    <location>
        <begin position="525"/>
        <end position="565"/>
    </location>
</feature>
<dbReference type="HOGENOM" id="CLU_429718_0_0_1"/>
<accession>A0A0C3MCR8</accession>
<organism evidence="5 6">
    <name type="scientific">Tulasnella calospora MUT 4182</name>
    <dbReference type="NCBI Taxonomy" id="1051891"/>
    <lineage>
        <taxon>Eukaryota</taxon>
        <taxon>Fungi</taxon>
        <taxon>Dikarya</taxon>
        <taxon>Basidiomycota</taxon>
        <taxon>Agaricomycotina</taxon>
        <taxon>Agaricomycetes</taxon>
        <taxon>Cantharellales</taxon>
        <taxon>Tulasnellaceae</taxon>
        <taxon>Tulasnella</taxon>
    </lineage>
</organism>
<dbReference type="GO" id="GO:0001228">
    <property type="term" value="F:DNA-binding transcription activator activity, RNA polymerase II-specific"/>
    <property type="evidence" value="ECO:0007669"/>
    <property type="project" value="TreeGrafter"/>
</dbReference>
<keyword evidence="1 2" id="KW-0238">DNA-binding</keyword>